<keyword evidence="3" id="KW-1185">Reference proteome</keyword>
<evidence type="ECO:0000256" key="1">
    <source>
        <dbReference type="SAM" id="MobiDB-lite"/>
    </source>
</evidence>
<name>A0A9W4JC24_9EURO</name>
<reference evidence="2" key="1">
    <citation type="submission" date="2021-07" db="EMBL/GenBank/DDBJ databases">
        <authorList>
            <person name="Branca A.L. A."/>
        </authorList>
    </citation>
    <scope>NUCLEOTIDE SEQUENCE</scope>
</reference>
<accession>A0A9W4JC24</accession>
<organism evidence="2 3">
    <name type="scientific">Penicillium salamii</name>
    <dbReference type="NCBI Taxonomy" id="1612424"/>
    <lineage>
        <taxon>Eukaryota</taxon>
        <taxon>Fungi</taxon>
        <taxon>Dikarya</taxon>
        <taxon>Ascomycota</taxon>
        <taxon>Pezizomycotina</taxon>
        <taxon>Eurotiomycetes</taxon>
        <taxon>Eurotiomycetidae</taxon>
        <taxon>Eurotiales</taxon>
        <taxon>Aspergillaceae</taxon>
        <taxon>Penicillium</taxon>
    </lineage>
</organism>
<comment type="caution">
    <text evidence="2">The sequence shown here is derived from an EMBL/GenBank/DDBJ whole genome shotgun (WGS) entry which is preliminary data.</text>
</comment>
<dbReference type="OrthoDB" id="342531at2759"/>
<feature type="region of interest" description="Disordered" evidence="1">
    <location>
        <begin position="77"/>
        <end position="111"/>
    </location>
</feature>
<feature type="compositionally biased region" description="Basic and acidic residues" evidence="1">
    <location>
        <begin position="95"/>
        <end position="111"/>
    </location>
</feature>
<proteinExistence type="predicted"/>
<evidence type="ECO:0000313" key="2">
    <source>
        <dbReference type="EMBL" id="CAG8382124.1"/>
    </source>
</evidence>
<dbReference type="Proteomes" id="UP001152649">
    <property type="component" value="Unassembled WGS sequence"/>
</dbReference>
<gene>
    <name evidence="2" type="ORF">PSALAMII_LOCUS5849</name>
</gene>
<evidence type="ECO:0000313" key="3">
    <source>
        <dbReference type="Proteomes" id="UP001152649"/>
    </source>
</evidence>
<feature type="region of interest" description="Disordered" evidence="1">
    <location>
        <begin position="1"/>
        <end position="55"/>
    </location>
</feature>
<sequence>MTNTTTARLRHQRPANASDLEPLFCNSSKLPLSKMNTRRQAHATRSIRASSPRPYSSLRANKILRVRIYHRSYGSHVTLSTGQPGKPQIAGAKQGSRDKPAISEREATRLDWMRRLRPKPHRRC</sequence>
<dbReference type="EMBL" id="CAJVPG010000241">
    <property type="protein sequence ID" value="CAG8382124.1"/>
    <property type="molecule type" value="Genomic_DNA"/>
</dbReference>
<protein>
    <submittedName>
        <fullName evidence="2">Uncharacterized protein</fullName>
    </submittedName>
</protein>
<dbReference type="AlphaFoldDB" id="A0A9W4JC24"/>